<accession>A0A498KZE7</accession>
<dbReference type="OrthoDB" id="239724at2157"/>
<reference evidence="1 2" key="1">
    <citation type="submission" date="2019-01" db="EMBL/GenBank/DDBJ databases">
        <title>Halorientalis sp. F13-25 a new haloarchaeum isolated from hypersaline water.</title>
        <authorList>
            <person name="Ana D.-V."/>
            <person name="Cristina S.-P."/>
            <person name="Antonio V."/>
        </authorList>
    </citation>
    <scope>NUCLEOTIDE SEQUENCE [LARGE SCALE GENOMIC DNA]</scope>
    <source>
        <strain evidence="1 2">F13-25</strain>
    </source>
</reference>
<gene>
    <name evidence="1" type="ORF">EAF64_00595</name>
</gene>
<dbReference type="Proteomes" id="UP000289691">
    <property type="component" value="Unassembled WGS sequence"/>
</dbReference>
<protein>
    <recommendedName>
        <fullName evidence="3">CARDB protein</fullName>
    </recommendedName>
</protein>
<evidence type="ECO:0008006" key="3">
    <source>
        <dbReference type="Google" id="ProtNLM"/>
    </source>
</evidence>
<proteinExistence type="predicted"/>
<dbReference type="AlphaFoldDB" id="A0A498KZE7"/>
<organism evidence="1 2">
    <name type="scientific">Halorientalis pallida</name>
    <dbReference type="NCBI Taxonomy" id="2479928"/>
    <lineage>
        <taxon>Archaea</taxon>
        <taxon>Methanobacteriati</taxon>
        <taxon>Methanobacteriota</taxon>
        <taxon>Stenosarchaea group</taxon>
        <taxon>Halobacteria</taxon>
        <taxon>Halobacteriales</taxon>
        <taxon>Haloarculaceae</taxon>
        <taxon>Halorientalis</taxon>
    </lineage>
</organism>
<dbReference type="EMBL" id="RDFA01000001">
    <property type="protein sequence ID" value="RXK51177.1"/>
    <property type="molecule type" value="Genomic_DNA"/>
</dbReference>
<dbReference type="Gene3D" id="2.60.40.10">
    <property type="entry name" value="Immunoglobulins"/>
    <property type="match status" value="1"/>
</dbReference>
<keyword evidence="2" id="KW-1185">Reference proteome</keyword>
<dbReference type="RefSeq" id="WP_129067044.1">
    <property type="nucleotide sequence ID" value="NZ_RDFA01000001.1"/>
</dbReference>
<evidence type="ECO:0000313" key="1">
    <source>
        <dbReference type="EMBL" id="RXK51177.1"/>
    </source>
</evidence>
<sequence length="247" mass="26515">MQWYHPVSLLVALVAVTAAVHPVVTDHGPDSVDAATVPTAGATEAQTNRSVGAVDTVDLTAPDRARIGTTVRVEGVLENAGSEPATRTVQFVMAGSRYARREVTLDPGERRTLTFEQNTMGIGLEPGQYYTGVLVGDRGEMTPLTLTRGFDIDEIDAPESVEVGETFTITASVKNYDDFEDRQRIEYRLDGEVLAATPLILDGTEEREIELRVDTDGTNPGTYVHGLVANGTGSHGTITIEPADEAE</sequence>
<evidence type="ECO:0000313" key="2">
    <source>
        <dbReference type="Proteomes" id="UP000289691"/>
    </source>
</evidence>
<dbReference type="InterPro" id="IPR013783">
    <property type="entry name" value="Ig-like_fold"/>
</dbReference>
<comment type="caution">
    <text evidence="1">The sequence shown here is derived from an EMBL/GenBank/DDBJ whole genome shotgun (WGS) entry which is preliminary data.</text>
</comment>
<name>A0A498KZE7_9EURY</name>